<dbReference type="Proteomes" id="UP000256326">
    <property type="component" value="Unassembled WGS sequence"/>
</dbReference>
<reference evidence="1 2" key="1">
    <citation type="journal article" date="2006" name="Int. J. Syst. Evol. Microbiol.">
        <title>Chryseobacterium hispanicum sp. nov., isolated from the drinking water distribution system of Sevilla, Spain.</title>
        <authorList>
            <person name="Gallego V."/>
            <person name="Garcia M.T."/>
            <person name="Ventosa A."/>
        </authorList>
    </citation>
    <scope>NUCLEOTIDE SEQUENCE [LARGE SCALE GENOMIC DNA]</scope>
    <source>
        <strain evidence="1 2">KCTC 22104</strain>
    </source>
</reference>
<evidence type="ECO:0008006" key="3">
    <source>
        <dbReference type="Google" id="ProtNLM"/>
    </source>
</evidence>
<keyword evidence="2" id="KW-1185">Reference proteome</keyword>
<dbReference type="PROSITE" id="PS51257">
    <property type="entry name" value="PROKAR_LIPOPROTEIN"/>
    <property type="match status" value="1"/>
</dbReference>
<gene>
    <name evidence="1" type="ORF">DRF58_07325</name>
</gene>
<sequence>MRRFLLPSFLYSLIFLLFVSCKTYELTDVKSISNSKTTVENLYFSSNEDYVYKCQMDIYNNHVSGILIIKKINQTTHRVAMTSDFGNKLIDFELSDNDFKLNYVLPDLDKKIVINFLKNDFQRLLKREYPVTESFEDDNSKIYLSKINNQSYYLFYNKDNSLLKKVVYTKNNREKIDFTFDAKKHIFADSIDLQHKDFKINIKLFQITDTE</sequence>
<proteinExistence type="predicted"/>
<dbReference type="EMBL" id="QNUG01000012">
    <property type="protein sequence ID" value="REC71061.1"/>
    <property type="molecule type" value="Genomic_DNA"/>
</dbReference>
<dbReference type="OrthoDB" id="1043955at2"/>
<evidence type="ECO:0000313" key="1">
    <source>
        <dbReference type="EMBL" id="REC71061.1"/>
    </source>
</evidence>
<accession>A0A3D9CZH0</accession>
<name>A0A3D9CZH0_9FLAO</name>
<dbReference type="RefSeq" id="WP_116034244.1">
    <property type="nucleotide sequence ID" value="NZ_JBHLVV010000101.1"/>
</dbReference>
<protein>
    <recommendedName>
        <fullName evidence="3">Lipoprotein</fullName>
    </recommendedName>
</protein>
<evidence type="ECO:0000313" key="2">
    <source>
        <dbReference type="Proteomes" id="UP000256326"/>
    </source>
</evidence>
<dbReference type="AlphaFoldDB" id="A0A3D9CZH0"/>
<comment type="caution">
    <text evidence="1">The sequence shown here is derived from an EMBL/GenBank/DDBJ whole genome shotgun (WGS) entry which is preliminary data.</text>
</comment>
<organism evidence="1 2">
    <name type="scientific">Epilithonimonas hispanica</name>
    <dbReference type="NCBI Taxonomy" id="358687"/>
    <lineage>
        <taxon>Bacteria</taxon>
        <taxon>Pseudomonadati</taxon>
        <taxon>Bacteroidota</taxon>
        <taxon>Flavobacteriia</taxon>
        <taxon>Flavobacteriales</taxon>
        <taxon>Weeksellaceae</taxon>
        <taxon>Chryseobacterium group</taxon>
        <taxon>Epilithonimonas</taxon>
    </lineage>
</organism>